<dbReference type="InterPro" id="IPR002800">
    <property type="entry name" value="Rv2949c-like"/>
</dbReference>
<keyword evidence="1" id="KW-0670">Pyruvate</keyword>
<sequence length="197" mass="22010">MTADLDHEPELAVAEIRKLNRDLQILMATNGTLTRILNVLANEEIAVEIIRQQIHNVAPRMAECHGLASGRVLERDILLKGRTSGDAFVAAKSLVAMDLLPSEIMTSLMETDRPIGEIMAGSCIETYKEEAKVWAGKLPSWPALDGYRNSRVETVARRYRIICGGQPVIVITEYILRTVFEEFRVLNSTFRKASELA</sequence>
<dbReference type="Proteomes" id="UP000465609">
    <property type="component" value="Chromosome"/>
</dbReference>
<dbReference type="SUPFAM" id="SSF64288">
    <property type="entry name" value="Chorismate lyase-like"/>
    <property type="match status" value="1"/>
</dbReference>
<keyword evidence="2" id="KW-1185">Reference proteome</keyword>
<protein>
    <submittedName>
        <fullName evidence="1">Chorismate pyruvate-lyase</fullName>
    </submittedName>
</protein>
<accession>A0ABM7IGP3</accession>
<reference evidence="1 2" key="1">
    <citation type="journal article" date="2019" name="Emerg. Microbes Infect.">
        <title>Comprehensive subspecies identification of 175 nontuberculous mycobacteria species based on 7547 genomic profiles.</title>
        <authorList>
            <person name="Matsumoto Y."/>
            <person name="Kinjo T."/>
            <person name="Motooka D."/>
            <person name="Nabeya D."/>
            <person name="Jung N."/>
            <person name="Uechi K."/>
            <person name="Horii T."/>
            <person name="Iida T."/>
            <person name="Fujita J."/>
            <person name="Nakamura S."/>
        </authorList>
    </citation>
    <scope>NUCLEOTIDE SEQUENCE [LARGE SCALE GENOMIC DNA]</scope>
    <source>
        <strain evidence="1 2">JCM 15296</strain>
    </source>
</reference>
<dbReference type="Gene3D" id="3.40.1410.10">
    <property type="entry name" value="Chorismate lyase-like"/>
    <property type="match status" value="1"/>
</dbReference>
<proteinExistence type="predicted"/>
<organism evidence="1 2">
    <name type="scientific">Mycolicibacterium aubagnense</name>
    <dbReference type="NCBI Taxonomy" id="319707"/>
    <lineage>
        <taxon>Bacteria</taxon>
        <taxon>Bacillati</taxon>
        <taxon>Actinomycetota</taxon>
        <taxon>Actinomycetes</taxon>
        <taxon>Mycobacteriales</taxon>
        <taxon>Mycobacteriaceae</taxon>
        <taxon>Mycolicibacterium</taxon>
    </lineage>
</organism>
<dbReference type="RefSeq" id="WP_138228290.1">
    <property type="nucleotide sequence ID" value="NZ_AP022577.1"/>
</dbReference>
<dbReference type="InterPro" id="IPR028978">
    <property type="entry name" value="Chorismate_lyase_/UTRA_dom_sf"/>
</dbReference>
<dbReference type="EMBL" id="AP022577">
    <property type="protein sequence ID" value="BBX85817.1"/>
    <property type="molecule type" value="Genomic_DNA"/>
</dbReference>
<evidence type="ECO:0000313" key="2">
    <source>
        <dbReference type="Proteomes" id="UP000465609"/>
    </source>
</evidence>
<dbReference type="Pfam" id="PF01947">
    <property type="entry name" value="Rv2949c-like"/>
    <property type="match status" value="1"/>
</dbReference>
<evidence type="ECO:0000313" key="1">
    <source>
        <dbReference type="EMBL" id="BBX85817.1"/>
    </source>
</evidence>
<gene>
    <name evidence="1" type="ORF">MAUB_36900</name>
</gene>
<name>A0ABM7IGP3_9MYCO</name>